<keyword evidence="9" id="KW-1185">Reference proteome</keyword>
<comment type="caution">
    <text evidence="8">The sequence shown here is derived from an EMBL/GenBank/DDBJ whole genome shotgun (WGS) entry which is preliminary data.</text>
</comment>
<dbReference type="EMBL" id="BRYA01000977">
    <property type="protein sequence ID" value="GMI36817.1"/>
    <property type="molecule type" value="Genomic_DNA"/>
</dbReference>
<evidence type="ECO:0000256" key="3">
    <source>
        <dbReference type="ARBA" id="ARBA00022989"/>
    </source>
</evidence>
<organism evidence="8 9">
    <name type="scientific">Triparma columacea</name>
    <dbReference type="NCBI Taxonomy" id="722753"/>
    <lineage>
        <taxon>Eukaryota</taxon>
        <taxon>Sar</taxon>
        <taxon>Stramenopiles</taxon>
        <taxon>Ochrophyta</taxon>
        <taxon>Bolidophyceae</taxon>
        <taxon>Parmales</taxon>
        <taxon>Triparmaceae</taxon>
        <taxon>Triparma</taxon>
    </lineage>
</organism>
<evidence type="ECO:0000256" key="7">
    <source>
        <dbReference type="SAM" id="Phobius"/>
    </source>
</evidence>
<reference evidence="9" key="1">
    <citation type="journal article" date="2023" name="Commun. Biol.">
        <title>Genome analysis of Parmales, the sister group of diatoms, reveals the evolutionary specialization of diatoms from phago-mixotrophs to photoautotrophs.</title>
        <authorList>
            <person name="Ban H."/>
            <person name="Sato S."/>
            <person name="Yoshikawa S."/>
            <person name="Yamada K."/>
            <person name="Nakamura Y."/>
            <person name="Ichinomiya M."/>
            <person name="Sato N."/>
            <person name="Blanc-Mathieu R."/>
            <person name="Endo H."/>
            <person name="Kuwata A."/>
            <person name="Ogata H."/>
        </authorList>
    </citation>
    <scope>NUCLEOTIDE SEQUENCE [LARGE SCALE GENOMIC DNA]</scope>
</reference>
<feature type="region of interest" description="Disordered" evidence="6">
    <location>
        <begin position="43"/>
        <end position="62"/>
    </location>
</feature>
<evidence type="ECO:0000313" key="8">
    <source>
        <dbReference type="EMBL" id="GMI36817.1"/>
    </source>
</evidence>
<dbReference type="Pfam" id="PF08637">
    <property type="entry name" value="NCA2"/>
    <property type="match status" value="1"/>
</dbReference>
<keyword evidence="2 7" id="KW-0812">Transmembrane</keyword>
<name>A0A9W7G868_9STRA</name>
<gene>
    <name evidence="8" type="ORF">TrCOL_g6125</name>
</gene>
<evidence type="ECO:0000256" key="2">
    <source>
        <dbReference type="ARBA" id="ARBA00022692"/>
    </source>
</evidence>
<dbReference type="InterPro" id="IPR013946">
    <property type="entry name" value="NCA2-like"/>
</dbReference>
<evidence type="ECO:0000256" key="1">
    <source>
        <dbReference type="ARBA" id="ARBA00004225"/>
    </source>
</evidence>
<proteinExistence type="predicted"/>
<evidence type="ECO:0000256" key="5">
    <source>
        <dbReference type="ARBA" id="ARBA00023136"/>
    </source>
</evidence>
<dbReference type="AlphaFoldDB" id="A0A9W7G868"/>
<dbReference type="PANTHER" id="PTHR28234:SF1">
    <property type="entry name" value="NUCLEAR CONTROL OF ATPASE PROTEIN 2"/>
    <property type="match status" value="1"/>
</dbReference>
<dbReference type="OrthoDB" id="413313at2759"/>
<dbReference type="GO" id="GO:0005741">
    <property type="term" value="C:mitochondrial outer membrane"/>
    <property type="evidence" value="ECO:0007669"/>
    <property type="project" value="TreeGrafter"/>
</dbReference>
<accession>A0A9W7G868</accession>
<dbReference type="Proteomes" id="UP001165065">
    <property type="component" value="Unassembled WGS sequence"/>
</dbReference>
<dbReference type="PANTHER" id="PTHR28234">
    <property type="entry name" value="NUCLEAR CONTROL OF ATPASE PROTEIN 2"/>
    <property type="match status" value="1"/>
</dbReference>
<feature type="transmembrane region" description="Helical" evidence="7">
    <location>
        <begin position="225"/>
        <end position="246"/>
    </location>
</feature>
<evidence type="ECO:0000313" key="9">
    <source>
        <dbReference type="Proteomes" id="UP001165065"/>
    </source>
</evidence>
<keyword evidence="5 7" id="KW-0472">Membrane</keyword>
<keyword evidence="4" id="KW-0496">Mitochondrion</keyword>
<protein>
    <submittedName>
        <fullName evidence="8">Uncharacterized protein</fullName>
    </submittedName>
</protein>
<sequence>MMESRRIFRKLCGFYYRQNPSLLSYNQTGVEAGGLFQPLIEQAASGDGGEGKGEEETGGWQAMEHGTEQLKQRGGEDDKLGRKNRSTTAINKMQSAISVPVSASQDPTVSIDKGILSAWSVDAVRLVRHQLHRAGGGVMPKLMYGENWGEGLGGGTWDLDVINESTPRWARQLVVDGEERIEITSIPQMCEEVDALVDCMDSYMECQRERRLEKLRGLGWMRRRWYYVFAVPVALTGAVMVGQRWGEIKSAFAKAQVKMMSFYVEHVKEPVDYLYHEFFTSSVRDKITDRAALEETRNALKRMLHTWHDDTYPDMPQEERVKRSDAMDVSLIEAEFEEGVTTKTIQNIITGDIVRMSLIEMQFLKKELLTAMGAIDDLMEANEFNIRVGSMVPAGVGIWFLRKIAKSVYYMFMPGTRRSKRETHETLRSILLDMERLLVMRDKPPPPPQRLQVGKYKERIRSGSIEKEPMVGLSFDDDGGVGERAASKSYGGGGPKGKEGGEGEVTLNENDWGMVVLLLHEAQTLVWREQRRFQKADLPNIFEDLAEIAGERGPVSVKQQLQILGRMARTYEFLSPQANKGELLS</sequence>
<comment type="subcellular location">
    <subcellularLocation>
        <location evidence="1">Mitochondrion membrane</location>
        <topology evidence="1">Multi-pass membrane protein</topology>
    </subcellularLocation>
</comment>
<keyword evidence="3 7" id="KW-1133">Transmembrane helix</keyword>
<evidence type="ECO:0000256" key="6">
    <source>
        <dbReference type="SAM" id="MobiDB-lite"/>
    </source>
</evidence>
<evidence type="ECO:0000256" key="4">
    <source>
        <dbReference type="ARBA" id="ARBA00023128"/>
    </source>
</evidence>
<feature type="region of interest" description="Disordered" evidence="6">
    <location>
        <begin position="484"/>
        <end position="505"/>
    </location>
</feature>